<sequence length="108" mass="13257">MHLEINYVYFFLLNRAIQFPEEKQFIKLVNKLSIFMMSVNQISNQNEDHRNWISSQNITNHQLKVYYYNQYNHQFEIKNNAINNDFVVKWTFKVIQLFSTSYPQFSMF</sequence>
<accession>A0DZV6</accession>
<dbReference type="GeneID" id="5041755"/>
<evidence type="ECO:0000313" key="2">
    <source>
        <dbReference type="Proteomes" id="UP000000600"/>
    </source>
</evidence>
<gene>
    <name evidence="1" type="ORF">GSPATT00021741001</name>
</gene>
<dbReference type="RefSeq" id="XP_001455970.1">
    <property type="nucleotide sequence ID" value="XM_001455933.1"/>
</dbReference>
<keyword evidence="2" id="KW-1185">Reference proteome</keyword>
<dbReference type="HOGENOM" id="CLU_2202150_0_0_1"/>
<reference evidence="1 2" key="1">
    <citation type="journal article" date="2006" name="Nature">
        <title>Global trends of whole-genome duplications revealed by the ciliate Paramecium tetraurelia.</title>
        <authorList>
            <consortium name="Genoscope"/>
            <person name="Aury J.-M."/>
            <person name="Jaillon O."/>
            <person name="Duret L."/>
            <person name="Noel B."/>
            <person name="Jubin C."/>
            <person name="Porcel B.M."/>
            <person name="Segurens B."/>
            <person name="Daubin V."/>
            <person name="Anthouard V."/>
            <person name="Aiach N."/>
            <person name="Arnaiz O."/>
            <person name="Billaut A."/>
            <person name="Beisson J."/>
            <person name="Blanc I."/>
            <person name="Bouhouche K."/>
            <person name="Camara F."/>
            <person name="Duharcourt S."/>
            <person name="Guigo R."/>
            <person name="Gogendeau D."/>
            <person name="Katinka M."/>
            <person name="Keller A.-M."/>
            <person name="Kissmehl R."/>
            <person name="Klotz C."/>
            <person name="Koll F."/>
            <person name="Le Moue A."/>
            <person name="Lepere C."/>
            <person name="Malinsky S."/>
            <person name="Nowacki M."/>
            <person name="Nowak J.K."/>
            <person name="Plattner H."/>
            <person name="Poulain J."/>
            <person name="Ruiz F."/>
            <person name="Serrano V."/>
            <person name="Zagulski M."/>
            <person name="Dessen P."/>
            <person name="Betermier M."/>
            <person name="Weissenbach J."/>
            <person name="Scarpelli C."/>
            <person name="Schachter V."/>
            <person name="Sperling L."/>
            <person name="Meyer E."/>
            <person name="Cohen J."/>
            <person name="Wincker P."/>
        </authorList>
    </citation>
    <scope>NUCLEOTIDE SEQUENCE [LARGE SCALE GENOMIC DNA]</scope>
    <source>
        <strain evidence="1 2">Stock d4-2</strain>
    </source>
</reference>
<dbReference type="EMBL" id="CT868650">
    <property type="protein sequence ID" value="CAK88573.1"/>
    <property type="molecule type" value="Genomic_DNA"/>
</dbReference>
<dbReference type="InParanoid" id="A0DZV6"/>
<dbReference type="KEGG" id="ptm:GSPATT00021741001"/>
<name>A0DZV6_PARTE</name>
<dbReference type="Proteomes" id="UP000000600">
    <property type="component" value="Unassembled WGS sequence"/>
</dbReference>
<protein>
    <submittedName>
        <fullName evidence="1">Uncharacterized protein</fullName>
    </submittedName>
</protein>
<proteinExistence type="predicted"/>
<dbReference type="AlphaFoldDB" id="A0DZV6"/>
<evidence type="ECO:0000313" key="1">
    <source>
        <dbReference type="EMBL" id="CAK88573.1"/>
    </source>
</evidence>
<organism evidence="1 2">
    <name type="scientific">Paramecium tetraurelia</name>
    <dbReference type="NCBI Taxonomy" id="5888"/>
    <lineage>
        <taxon>Eukaryota</taxon>
        <taxon>Sar</taxon>
        <taxon>Alveolata</taxon>
        <taxon>Ciliophora</taxon>
        <taxon>Intramacronucleata</taxon>
        <taxon>Oligohymenophorea</taxon>
        <taxon>Peniculida</taxon>
        <taxon>Parameciidae</taxon>
        <taxon>Paramecium</taxon>
    </lineage>
</organism>